<comment type="caution">
    <text evidence="2">The sequence shown here is derived from an EMBL/GenBank/DDBJ whole genome shotgun (WGS) entry which is preliminary data.</text>
</comment>
<keyword evidence="3" id="KW-1185">Reference proteome</keyword>
<accession>A0A2A2I2A5</accession>
<organism evidence="2 3">
    <name type="scientific">Tamilnaduibacter salinus</name>
    <dbReference type="NCBI Taxonomy" id="1484056"/>
    <lineage>
        <taxon>Bacteria</taxon>
        <taxon>Pseudomonadati</taxon>
        <taxon>Pseudomonadota</taxon>
        <taxon>Gammaproteobacteria</taxon>
        <taxon>Pseudomonadales</taxon>
        <taxon>Marinobacteraceae</taxon>
        <taxon>Tamilnaduibacter</taxon>
    </lineage>
</organism>
<evidence type="ECO:0000256" key="1">
    <source>
        <dbReference type="ARBA" id="ARBA00005254"/>
    </source>
</evidence>
<dbReference type="CDD" id="cd06558">
    <property type="entry name" value="crotonase-like"/>
    <property type="match status" value="1"/>
</dbReference>
<dbReference type="PANTHER" id="PTHR43802">
    <property type="entry name" value="ENOYL-COA HYDRATASE"/>
    <property type="match status" value="1"/>
</dbReference>
<sequence>MSLVTVEKHEDGILTIGLNRPEKMNAMNRAMYHEIAAAYGQLERDPDLRVAVLHAEGDHFTSGLQLDDWADVFATGDGLPLNEGERDPFGIVDEPLSKPVIFAAKGICFTCGVEMMLNTDVRVAAEGTRFAQLEVKRGIFACGGATIRLPREIGWGNAQRYLLTGEEWTAEQAHHWGLIQSLVPHDQVLETAMSIARSVAKAAPLGVQGSLKSSRLAVLEGERVAKQRLFPDLRPVMASDDVKEGIQSFLERREARFQGR</sequence>
<dbReference type="Gene3D" id="3.90.226.10">
    <property type="entry name" value="2-enoyl-CoA Hydratase, Chain A, domain 1"/>
    <property type="match status" value="1"/>
</dbReference>
<dbReference type="AlphaFoldDB" id="A0A2A2I2A5"/>
<dbReference type="InterPro" id="IPR001753">
    <property type="entry name" value="Enoyl-CoA_hydra/iso"/>
</dbReference>
<dbReference type="EC" id="4.2.1.17" evidence="2"/>
<dbReference type="EMBL" id="NMPM01000070">
    <property type="protein sequence ID" value="PAV25265.1"/>
    <property type="molecule type" value="Genomic_DNA"/>
</dbReference>
<proteinExistence type="inferred from homology"/>
<comment type="similarity">
    <text evidence="1">Belongs to the enoyl-CoA hydratase/isomerase family.</text>
</comment>
<dbReference type="Gene3D" id="1.10.12.10">
    <property type="entry name" value="Lyase 2-enoyl-coa Hydratase, Chain A, domain 2"/>
    <property type="match status" value="1"/>
</dbReference>
<evidence type="ECO:0000313" key="2">
    <source>
        <dbReference type="EMBL" id="PAV25265.1"/>
    </source>
</evidence>
<dbReference type="PANTHER" id="PTHR43802:SF1">
    <property type="entry name" value="IP11341P-RELATED"/>
    <property type="match status" value="1"/>
</dbReference>
<name>A0A2A2I2A5_9GAMM</name>
<keyword evidence="2" id="KW-0456">Lyase</keyword>
<reference evidence="2 3" key="1">
    <citation type="submission" date="2017-07" db="EMBL/GenBank/DDBJ databases">
        <title>Tamlnaduibacter salinus (Mi-7) genome sequencing.</title>
        <authorList>
            <person name="Verma A."/>
            <person name="Krishnamurthi S."/>
        </authorList>
    </citation>
    <scope>NUCLEOTIDE SEQUENCE [LARGE SCALE GENOMIC DNA]</scope>
    <source>
        <strain evidence="2 3">Mi-7</strain>
    </source>
</reference>
<dbReference type="InterPro" id="IPR014748">
    <property type="entry name" value="Enoyl-CoA_hydra_C"/>
</dbReference>
<dbReference type="SUPFAM" id="SSF52096">
    <property type="entry name" value="ClpP/crotonase"/>
    <property type="match status" value="1"/>
</dbReference>
<dbReference type="Proteomes" id="UP000218332">
    <property type="component" value="Unassembled WGS sequence"/>
</dbReference>
<dbReference type="InterPro" id="IPR029045">
    <property type="entry name" value="ClpP/crotonase-like_dom_sf"/>
</dbReference>
<gene>
    <name evidence="2" type="ORF">CF392_11940</name>
</gene>
<dbReference type="RefSeq" id="WP_095611679.1">
    <property type="nucleotide sequence ID" value="NZ_NMPM01000070.1"/>
</dbReference>
<protein>
    <submittedName>
        <fullName evidence="2">Enoyl-CoA hydratase</fullName>
        <ecNumber evidence="2">4.2.1.17</ecNumber>
    </submittedName>
</protein>
<evidence type="ECO:0000313" key="3">
    <source>
        <dbReference type="Proteomes" id="UP000218332"/>
    </source>
</evidence>
<dbReference type="NCBIfam" id="NF005126">
    <property type="entry name" value="PRK06563.1"/>
    <property type="match status" value="1"/>
</dbReference>
<dbReference type="Pfam" id="PF00378">
    <property type="entry name" value="ECH_1"/>
    <property type="match status" value="1"/>
</dbReference>
<dbReference type="GO" id="GO:0004300">
    <property type="term" value="F:enoyl-CoA hydratase activity"/>
    <property type="evidence" value="ECO:0007669"/>
    <property type="project" value="UniProtKB-EC"/>
</dbReference>